<accession>A0A345Y1J8</accession>
<keyword evidence="1" id="KW-0805">Transcription regulation</keyword>
<feature type="compositionally biased region" description="Gly residues" evidence="3">
    <location>
        <begin position="72"/>
        <end position="85"/>
    </location>
</feature>
<dbReference type="InterPro" id="IPR041916">
    <property type="entry name" value="Anti_sigma_zinc_sf"/>
</dbReference>
<keyword evidence="6" id="KW-1185">Reference proteome</keyword>
<evidence type="ECO:0000313" key="6">
    <source>
        <dbReference type="Proteomes" id="UP000254425"/>
    </source>
</evidence>
<name>A0A345Y1J8_9ACTN</name>
<dbReference type="KEGG" id="sarm:DVA86_29900"/>
<feature type="compositionally biased region" description="Pro residues" evidence="3">
    <location>
        <begin position="290"/>
        <end position="302"/>
    </location>
</feature>
<evidence type="ECO:0000256" key="3">
    <source>
        <dbReference type="SAM" id="MobiDB-lite"/>
    </source>
</evidence>
<proteinExistence type="predicted"/>
<protein>
    <recommendedName>
        <fullName evidence="4">Putative zinc-finger domain-containing protein</fullName>
    </recommendedName>
</protein>
<sequence length="302" mass="30336">MTPAEQHLGDRLAALVDGELGHDARERVLSHLATCWSCKAEADAQRRLKNVFADSAPPPPSDGLLARLQGLPAGGDTGSASGPGDGPERGDGADGGPMPGVLRRARSPLALDYLPAGRGASALTPDRGFRIHRGHEVERTPSRGRRFAFVAAGAFSVAALALSGPLNSGSAGGSPVAAGERGGASAGPARTPASPAAADRDGRRRGGSGGEAGQQRAATASPRPAATTSVRTQLMASMSVPVRDHPLMRGSSAFTPSLTRPPAPSRALAADKRTPMGAVPGRTPAATAPAPAPATPAATPPR</sequence>
<dbReference type="Proteomes" id="UP000254425">
    <property type="component" value="Chromosome"/>
</dbReference>
<evidence type="ECO:0000256" key="1">
    <source>
        <dbReference type="ARBA" id="ARBA00023015"/>
    </source>
</evidence>
<reference evidence="5 6" key="1">
    <citation type="submission" date="2018-07" db="EMBL/GenBank/DDBJ databases">
        <title>Draft genome of the type strain Streptomyces armeniacus ATCC 15676.</title>
        <authorList>
            <person name="Labana P."/>
            <person name="Gosse J.T."/>
            <person name="Boddy C.N."/>
        </authorList>
    </citation>
    <scope>NUCLEOTIDE SEQUENCE [LARGE SCALE GENOMIC DNA]</scope>
    <source>
        <strain evidence="5 6">ATCC 15676</strain>
    </source>
</reference>
<feature type="region of interest" description="Disordered" evidence="3">
    <location>
        <begin position="166"/>
        <end position="302"/>
    </location>
</feature>
<dbReference type="InterPro" id="IPR027383">
    <property type="entry name" value="Znf_put"/>
</dbReference>
<evidence type="ECO:0000313" key="5">
    <source>
        <dbReference type="EMBL" id="AXK37764.1"/>
    </source>
</evidence>
<dbReference type="Gene3D" id="1.10.10.1320">
    <property type="entry name" value="Anti-sigma factor, zinc-finger domain"/>
    <property type="match status" value="1"/>
</dbReference>
<gene>
    <name evidence="5" type="ORF">DVA86_29900</name>
</gene>
<dbReference type="AlphaFoldDB" id="A0A345Y1J8"/>
<organism evidence="5 6">
    <name type="scientific">Streptomyces armeniacus</name>
    <dbReference type="NCBI Taxonomy" id="83291"/>
    <lineage>
        <taxon>Bacteria</taxon>
        <taxon>Bacillati</taxon>
        <taxon>Actinomycetota</taxon>
        <taxon>Actinomycetes</taxon>
        <taxon>Kitasatosporales</taxon>
        <taxon>Streptomycetaceae</taxon>
        <taxon>Streptomyces</taxon>
    </lineage>
</organism>
<feature type="region of interest" description="Disordered" evidence="3">
    <location>
        <begin position="52"/>
        <end position="102"/>
    </location>
</feature>
<dbReference type="EMBL" id="CP031320">
    <property type="protein sequence ID" value="AXK37764.1"/>
    <property type="molecule type" value="Genomic_DNA"/>
</dbReference>
<keyword evidence="2" id="KW-0804">Transcription</keyword>
<evidence type="ECO:0000259" key="4">
    <source>
        <dbReference type="Pfam" id="PF13490"/>
    </source>
</evidence>
<feature type="compositionally biased region" description="Low complexity" evidence="3">
    <location>
        <begin position="213"/>
        <end position="229"/>
    </location>
</feature>
<dbReference type="Pfam" id="PF13490">
    <property type="entry name" value="zf-HC2"/>
    <property type="match status" value="1"/>
</dbReference>
<evidence type="ECO:0000256" key="2">
    <source>
        <dbReference type="ARBA" id="ARBA00023163"/>
    </source>
</evidence>
<feature type="domain" description="Putative zinc-finger" evidence="4">
    <location>
        <begin position="10"/>
        <end position="38"/>
    </location>
</feature>